<dbReference type="GO" id="GO:0005524">
    <property type="term" value="F:ATP binding"/>
    <property type="evidence" value="ECO:0007669"/>
    <property type="project" value="UniProtKB-KW"/>
</dbReference>
<evidence type="ECO:0000256" key="4">
    <source>
        <dbReference type="ARBA" id="ARBA00022741"/>
    </source>
</evidence>
<accession>A0A2K8KN45</accession>
<dbReference type="PROSITE" id="PS00211">
    <property type="entry name" value="ABC_TRANSPORTER_1"/>
    <property type="match status" value="1"/>
</dbReference>
<dbReference type="Gene3D" id="3.40.50.300">
    <property type="entry name" value="P-loop containing nucleotide triphosphate hydrolases"/>
    <property type="match status" value="1"/>
</dbReference>
<dbReference type="GO" id="GO:0015689">
    <property type="term" value="P:molybdate ion transport"/>
    <property type="evidence" value="ECO:0007669"/>
    <property type="project" value="InterPro"/>
</dbReference>
<dbReference type="PANTHER" id="PTHR43514:SF4">
    <property type="entry name" value="ABC TRANSPORTER I FAMILY MEMBER 10"/>
    <property type="match status" value="1"/>
</dbReference>
<dbReference type="InterPro" id="IPR017871">
    <property type="entry name" value="ABC_transporter-like_CS"/>
</dbReference>
<keyword evidence="12" id="KW-1185">Reference proteome</keyword>
<keyword evidence="6" id="KW-1278">Translocase</keyword>
<dbReference type="InterPro" id="IPR003439">
    <property type="entry name" value="ABC_transporter-like_ATP-bd"/>
</dbReference>
<feature type="domain" description="Mop" evidence="10">
    <location>
        <begin position="275"/>
        <end position="341"/>
    </location>
</feature>
<feature type="domain" description="ABC transporter" evidence="9">
    <location>
        <begin position="1"/>
        <end position="223"/>
    </location>
</feature>
<evidence type="ECO:0000256" key="7">
    <source>
        <dbReference type="ARBA" id="ARBA00023136"/>
    </source>
</evidence>
<evidence type="ECO:0000259" key="10">
    <source>
        <dbReference type="PROSITE" id="PS51866"/>
    </source>
</evidence>
<evidence type="ECO:0000256" key="3">
    <source>
        <dbReference type="ARBA" id="ARBA00022505"/>
    </source>
</evidence>
<evidence type="ECO:0000313" key="11">
    <source>
        <dbReference type="EMBL" id="ATX76253.1"/>
    </source>
</evidence>
<dbReference type="InterPro" id="IPR003593">
    <property type="entry name" value="AAA+_ATPase"/>
</dbReference>
<reference evidence="11 12" key="1">
    <citation type="journal article" date="2017" name="Environ. Microbiol.">
        <title>Genomic and physiological analyses of 'Reinekea forsetii' reveal a versatile opportunistic lifestyle during spring algae blooms.</title>
        <authorList>
            <person name="Avci B."/>
            <person name="Hahnke R.L."/>
            <person name="Chafee M."/>
            <person name="Fischer T."/>
            <person name="Gruber-Vodicka H."/>
            <person name="Tegetmeyer H.E."/>
            <person name="Harder J."/>
            <person name="Fuchs B.M."/>
            <person name="Amann R.I."/>
            <person name="Teeling H."/>
        </authorList>
    </citation>
    <scope>NUCLEOTIDE SEQUENCE [LARGE SCALE GENOMIC DNA]</scope>
    <source>
        <strain evidence="11 12">Hel1_31_D35</strain>
    </source>
</reference>
<keyword evidence="7" id="KW-0472">Membrane</keyword>
<evidence type="ECO:0000256" key="5">
    <source>
        <dbReference type="ARBA" id="ARBA00022840"/>
    </source>
</evidence>
<evidence type="ECO:0000256" key="1">
    <source>
        <dbReference type="ARBA" id="ARBA00022448"/>
    </source>
</evidence>
<dbReference type="PROSITE" id="PS51866">
    <property type="entry name" value="MOP"/>
    <property type="match status" value="1"/>
</dbReference>
<dbReference type="EMBL" id="CP011797">
    <property type="protein sequence ID" value="ATX76253.1"/>
    <property type="molecule type" value="Genomic_DNA"/>
</dbReference>
<dbReference type="InterPro" id="IPR004606">
    <property type="entry name" value="Mop_domain"/>
</dbReference>
<keyword evidence="2" id="KW-1003">Cell membrane</keyword>
<dbReference type="KEGG" id="rfo:REIFOR_01104"/>
<dbReference type="SUPFAM" id="SSF52540">
    <property type="entry name" value="P-loop containing nucleoside triphosphate hydrolases"/>
    <property type="match status" value="1"/>
</dbReference>
<dbReference type="AlphaFoldDB" id="A0A2K8KN45"/>
<keyword evidence="4" id="KW-0547">Nucleotide-binding</keyword>
<dbReference type="GO" id="GO:0016887">
    <property type="term" value="F:ATP hydrolysis activity"/>
    <property type="evidence" value="ECO:0007669"/>
    <property type="project" value="InterPro"/>
</dbReference>
<keyword evidence="3 8" id="KW-0500">Molybdenum</keyword>
<dbReference type="RefSeq" id="WP_100256607.1">
    <property type="nucleotide sequence ID" value="NZ_CP011797.1"/>
</dbReference>
<evidence type="ECO:0000313" key="12">
    <source>
        <dbReference type="Proteomes" id="UP000229757"/>
    </source>
</evidence>
<sequence length="344" mass="37835">MKFSIQGHWRGQQLDLQGQFAPGERVALLGASGAGKTTLLRLLAGLDHMPEAQIDIAGKTLGRAWQSPCSLVHQQQVMFAHHRVEQTVHFGARFRPNSQALPMREWAEALDLTDLWQQSCAALSGGQQQRVALLRTLMSQPAWLLLDESFAALDALSRVRACDVVADYCRRTGAGLLLASHHDSPQRILCDSAYSVDQLTGSYQPNLFDQLNRVSSEGGMTTLSGTAEQLTKGFLAVLVDRQSLYLAVPECWQPGNARISLEASEISIALGDQHQTSMVNRLKATVDSLVSIDGERVVVGLRLDQQRFSATISLWSRQRLELVVGQTVFAEFKAAAVQWHGQAH</sequence>
<dbReference type="InterPro" id="IPR008995">
    <property type="entry name" value="Mo/tungstate-bd_C_term_dom"/>
</dbReference>
<evidence type="ECO:0000259" key="9">
    <source>
        <dbReference type="PROSITE" id="PS50893"/>
    </source>
</evidence>
<evidence type="ECO:0000256" key="2">
    <source>
        <dbReference type="ARBA" id="ARBA00022475"/>
    </source>
</evidence>
<organism evidence="11 12">
    <name type="scientific">Reinekea forsetii</name>
    <dbReference type="NCBI Taxonomy" id="1336806"/>
    <lineage>
        <taxon>Bacteria</taxon>
        <taxon>Pseudomonadati</taxon>
        <taxon>Pseudomonadota</taxon>
        <taxon>Gammaproteobacteria</taxon>
        <taxon>Oceanospirillales</taxon>
        <taxon>Saccharospirillaceae</taxon>
        <taxon>Reinekea</taxon>
    </lineage>
</organism>
<dbReference type="Gene3D" id="2.40.50.100">
    <property type="match status" value="1"/>
</dbReference>
<keyword evidence="11" id="KW-0378">Hydrolase</keyword>
<dbReference type="Proteomes" id="UP000229757">
    <property type="component" value="Chromosome"/>
</dbReference>
<dbReference type="OrthoDB" id="9802264at2"/>
<dbReference type="PROSITE" id="PS50893">
    <property type="entry name" value="ABC_TRANSPORTER_2"/>
    <property type="match status" value="1"/>
</dbReference>
<name>A0A2K8KN45_9GAMM</name>
<gene>
    <name evidence="11" type="primary">cysA</name>
    <name evidence="11" type="ORF">REIFOR_01104</name>
</gene>
<dbReference type="InterPro" id="IPR050334">
    <property type="entry name" value="Molybdenum_import_ModC"/>
</dbReference>
<keyword evidence="1" id="KW-0813">Transport</keyword>
<dbReference type="PANTHER" id="PTHR43514">
    <property type="entry name" value="ABC TRANSPORTER I FAMILY MEMBER 10"/>
    <property type="match status" value="1"/>
</dbReference>
<dbReference type="InterPro" id="IPR027417">
    <property type="entry name" value="P-loop_NTPase"/>
</dbReference>
<dbReference type="SMART" id="SM00382">
    <property type="entry name" value="AAA"/>
    <property type="match status" value="1"/>
</dbReference>
<dbReference type="SUPFAM" id="SSF50331">
    <property type="entry name" value="MOP-like"/>
    <property type="match status" value="1"/>
</dbReference>
<evidence type="ECO:0000256" key="6">
    <source>
        <dbReference type="ARBA" id="ARBA00022967"/>
    </source>
</evidence>
<protein>
    <submittedName>
        <fullName evidence="11">Sulfate and thiosulfate import ATP-binding protein CysA</fullName>
        <ecNumber evidence="11">3.6.3.25</ecNumber>
    </submittedName>
</protein>
<dbReference type="Pfam" id="PF03459">
    <property type="entry name" value="TOBE"/>
    <property type="match status" value="1"/>
</dbReference>
<keyword evidence="5 11" id="KW-0067">ATP-binding</keyword>
<evidence type="ECO:0000256" key="8">
    <source>
        <dbReference type="PROSITE-ProRule" id="PRU01213"/>
    </source>
</evidence>
<dbReference type="Pfam" id="PF00005">
    <property type="entry name" value="ABC_tran"/>
    <property type="match status" value="1"/>
</dbReference>
<proteinExistence type="predicted"/>
<dbReference type="InterPro" id="IPR005116">
    <property type="entry name" value="Transp-assoc_OB_typ1"/>
</dbReference>
<dbReference type="EC" id="3.6.3.25" evidence="11"/>